<comment type="caution">
    <text evidence="1">The sequence shown here is derived from an EMBL/GenBank/DDBJ whole genome shotgun (WGS) entry which is preliminary data.</text>
</comment>
<dbReference type="RefSeq" id="WP_187660373.1">
    <property type="nucleotide sequence ID" value="NZ_JACTAB010000004.1"/>
</dbReference>
<name>A0ABU9E1V0_9FLAO</name>
<proteinExistence type="predicted"/>
<dbReference type="EMBL" id="JBBPCB010000003">
    <property type="protein sequence ID" value="MEK8179896.1"/>
    <property type="molecule type" value="Genomic_DNA"/>
</dbReference>
<gene>
    <name evidence="1" type="ORF">WMW71_06040</name>
</gene>
<evidence type="ECO:0000313" key="2">
    <source>
        <dbReference type="Proteomes" id="UP001491349"/>
    </source>
</evidence>
<protein>
    <submittedName>
        <fullName evidence="1">Glyoxalase</fullName>
    </submittedName>
</protein>
<dbReference type="Proteomes" id="UP001491349">
    <property type="component" value="Unassembled WGS sequence"/>
</dbReference>
<keyword evidence="2" id="KW-1185">Reference proteome</keyword>
<reference evidence="1 2" key="1">
    <citation type="submission" date="2024-04" db="EMBL/GenBank/DDBJ databases">
        <title>draft genome sequnece of Flavobacterium buctense JCM 30750.</title>
        <authorList>
            <person name="Kim D.-U."/>
        </authorList>
    </citation>
    <scope>NUCLEOTIDE SEQUENCE [LARGE SCALE GENOMIC DNA]</scope>
    <source>
        <strain evidence="1 2">JCM 30750</strain>
    </source>
</reference>
<accession>A0ABU9E1V0</accession>
<organism evidence="1 2">
    <name type="scientific">Flavobacterium buctense</name>
    <dbReference type="NCBI Taxonomy" id="1648146"/>
    <lineage>
        <taxon>Bacteria</taxon>
        <taxon>Pseudomonadati</taxon>
        <taxon>Bacteroidota</taxon>
        <taxon>Flavobacteriia</taxon>
        <taxon>Flavobacteriales</taxon>
        <taxon>Flavobacteriaceae</taxon>
        <taxon>Flavobacterium</taxon>
    </lineage>
</organism>
<evidence type="ECO:0000313" key="1">
    <source>
        <dbReference type="EMBL" id="MEK8179896.1"/>
    </source>
</evidence>
<sequence>MEARDNNVLELRGESLGTITSQSSLEEVFQNKTLRPILKLQNDLFIQVFINYAMKQKNVFFSLTPEKKMAYVENVIQRDIKFRNSLKGMVIAFFTLDEYAEYIQNSSNLNKRMMNMLIERLKSQIQLIELEA</sequence>